<name>A0A562KPA6_9FLAO</name>
<sequence>MAANKIIRTATVAMSLNILLKGQLRYLNQFFDVLAVSGYDADLETVKNREGVSIVSVTMKRSIAPFQDLISLYRLYKLFKKERPTIVHSITPKAGLLSMVAAKYANVPVRIHTFTGLVFPAKKGLFQKLLILMDKVLCWHATHIIPEGAGVKQDLLDYKITKKPLEVIANGNVNGIDTTFFNSNTISEQQQQNLRNELGIDSSDFVFVFIGRLVADKGINELVRAFLSLEIPNCKLLLVGPYETEDPLQPKTLKAIQQNDSILSVGFQHDVRPYLVISDCLVFPSYREGFPNVVMQAGAMGLPSIVTDINGSNEIIIEGFNGTIVPSKNVTALLRAMIRIKEDETWRNQLQSNARSSIISRYEQELVWEALLIKYKEFLKVQ</sequence>
<gene>
    <name evidence="3" type="ORF">IP97_00629</name>
</gene>
<dbReference type="Proteomes" id="UP000315312">
    <property type="component" value="Unassembled WGS sequence"/>
</dbReference>
<keyword evidence="3" id="KW-0808">Transferase</keyword>
<dbReference type="Pfam" id="PF00534">
    <property type="entry name" value="Glycos_transf_1"/>
    <property type="match status" value="1"/>
</dbReference>
<accession>A0A562KPA6</accession>
<dbReference type="CDD" id="cd03808">
    <property type="entry name" value="GT4_CapM-like"/>
    <property type="match status" value="1"/>
</dbReference>
<organism evidence="3 4">
    <name type="scientific">Flavobacterium cheniae</name>
    <dbReference type="NCBI Taxonomy" id="295428"/>
    <lineage>
        <taxon>Bacteria</taxon>
        <taxon>Pseudomonadati</taxon>
        <taxon>Bacteroidota</taxon>
        <taxon>Flavobacteriia</taxon>
        <taxon>Flavobacteriales</taxon>
        <taxon>Flavobacteriaceae</taxon>
        <taxon>Flavobacterium</taxon>
    </lineage>
</organism>
<feature type="domain" description="Glycosyltransferase subfamily 4-like N-terminal" evidence="2">
    <location>
        <begin position="33"/>
        <end position="171"/>
    </location>
</feature>
<evidence type="ECO:0000259" key="1">
    <source>
        <dbReference type="Pfam" id="PF00534"/>
    </source>
</evidence>
<dbReference type="GO" id="GO:0016757">
    <property type="term" value="F:glycosyltransferase activity"/>
    <property type="evidence" value="ECO:0007669"/>
    <property type="project" value="InterPro"/>
</dbReference>
<dbReference type="Pfam" id="PF13439">
    <property type="entry name" value="Glyco_transf_4"/>
    <property type="match status" value="1"/>
</dbReference>
<dbReference type="AlphaFoldDB" id="A0A562KPA6"/>
<feature type="domain" description="Glycosyl transferase family 1" evidence="1">
    <location>
        <begin position="191"/>
        <end position="356"/>
    </location>
</feature>
<evidence type="ECO:0000313" key="4">
    <source>
        <dbReference type="Proteomes" id="UP000315312"/>
    </source>
</evidence>
<dbReference type="EMBL" id="VLKM01000002">
    <property type="protein sequence ID" value="TWH97202.1"/>
    <property type="molecule type" value="Genomic_DNA"/>
</dbReference>
<dbReference type="OrthoDB" id="9790710at2"/>
<evidence type="ECO:0000259" key="2">
    <source>
        <dbReference type="Pfam" id="PF13439"/>
    </source>
</evidence>
<evidence type="ECO:0000313" key="3">
    <source>
        <dbReference type="EMBL" id="TWH97202.1"/>
    </source>
</evidence>
<dbReference type="Gene3D" id="3.40.50.2000">
    <property type="entry name" value="Glycogen Phosphorylase B"/>
    <property type="match status" value="2"/>
</dbReference>
<keyword evidence="4" id="KW-1185">Reference proteome</keyword>
<reference evidence="3 4" key="1">
    <citation type="journal article" date="2015" name="Stand. Genomic Sci.">
        <title>Genomic Encyclopedia of Bacterial and Archaeal Type Strains, Phase III: the genomes of soil and plant-associated and newly described type strains.</title>
        <authorList>
            <person name="Whitman W.B."/>
            <person name="Woyke T."/>
            <person name="Klenk H.P."/>
            <person name="Zhou Y."/>
            <person name="Lilburn T.G."/>
            <person name="Beck B.J."/>
            <person name="De Vos P."/>
            <person name="Vandamme P."/>
            <person name="Eisen J.A."/>
            <person name="Garrity G."/>
            <person name="Hugenholtz P."/>
            <person name="Kyrpides N.C."/>
        </authorList>
    </citation>
    <scope>NUCLEOTIDE SEQUENCE [LARGE SCALE GENOMIC DNA]</scope>
    <source>
        <strain evidence="3 4">CGMCC 1.6844</strain>
    </source>
</reference>
<dbReference type="SUPFAM" id="SSF53756">
    <property type="entry name" value="UDP-Glycosyltransferase/glycogen phosphorylase"/>
    <property type="match status" value="1"/>
</dbReference>
<dbReference type="RefSeq" id="WP_133609677.1">
    <property type="nucleotide sequence ID" value="NZ_SNZC01000003.1"/>
</dbReference>
<comment type="caution">
    <text evidence="3">The sequence shown here is derived from an EMBL/GenBank/DDBJ whole genome shotgun (WGS) entry which is preliminary data.</text>
</comment>
<dbReference type="InterPro" id="IPR028098">
    <property type="entry name" value="Glyco_trans_4-like_N"/>
</dbReference>
<proteinExistence type="predicted"/>
<protein>
    <submittedName>
        <fullName evidence="3">Glycosyltransferase involved in cell wall biosynthesis</fullName>
    </submittedName>
</protein>
<dbReference type="PANTHER" id="PTHR12526">
    <property type="entry name" value="GLYCOSYLTRANSFERASE"/>
    <property type="match status" value="1"/>
</dbReference>
<dbReference type="InterPro" id="IPR001296">
    <property type="entry name" value="Glyco_trans_1"/>
</dbReference>